<comment type="caution">
    <text evidence="2">The sequence shown here is derived from an EMBL/GenBank/DDBJ whole genome shotgun (WGS) entry which is preliminary data.</text>
</comment>
<sequence length="108" mass="12032">MPDQNPTDTTKRKTKNLSRNPDLKQEQSCKASNSKTLVCITKCKIYEDRQERNTKAWSGINRSPGVDAPPTLLNPLRPTAHPLPSSLENPWCDPALPLGVPLRSLPVF</sequence>
<gene>
    <name evidence="2" type="ORF">HRI_001931300</name>
</gene>
<dbReference type="EMBL" id="BSYR01000019">
    <property type="protein sequence ID" value="GMI82620.1"/>
    <property type="molecule type" value="Genomic_DNA"/>
</dbReference>
<dbReference type="AlphaFoldDB" id="A0A9W7HR55"/>
<keyword evidence="3" id="KW-1185">Reference proteome</keyword>
<evidence type="ECO:0000313" key="2">
    <source>
        <dbReference type="EMBL" id="GMI82620.1"/>
    </source>
</evidence>
<dbReference type="Proteomes" id="UP001165190">
    <property type="component" value="Unassembled WGS sequence"/>
</dbReference>
<reference evidence="2" key="1">
    <citation type="submission" date="2023-05" db="EMBL/GenBank/DDBJ databases">
        <title>Genome and transcriptome analyses reveal genes involved in the formation of fine ridges on petal epidermal cells in Hibiscus trionum.</title>
        <authorList>
            <person name="Koshimizu S."/>
            <person name="Masuda S."/>
            <person name="Ishii T."/>
            <person name="Shirasu K."/>
            <person name="Hoshino A."/>
            <person name="Arita M."/>
        </authorList>
    </citation>
    <scope>NUCLEOTIDE SEQUENCE</scope>
    <source>
        <strain evidence="2">Hamamatsu line</strain>
    </source>
</reference>
<feature type="region of interest" description="Disordered" evidence="1">
    <location>
        <begin position="1"/>
        <end position="28"/>
    </location>
</feature>
<evidence type="ECO:0000313" key="3">
    <source>
        <dbReference type="Proteomes" id="UP001165190"/>
    </source>
</evidence>
<evidence type="ECO:0000256" key="1">
    <source>
        <dbReference type="SAM" id="MobiDB-lite"/>
    </source>
</evidence>
<proteinExistence type="predicted"/>
<feature type="region of interest" description="Disordered" evidence="1">
    <location>
        <begin position="56"/>
        <end position="81"/>
    </location>
</feature>
<accession>A0A9W7HR55</accession>
<protein>
    <submittedName>
        <fullName evidence="2">Uncharacterized protein</fullName>
    </submittedName>
</protein>
<organism evidence="2 3">
    <name type="scientific">Hibiscus trionum</name>
    <name type="common">Flower of an hour</name>
    <dbReference type="NCBI Taxonomy" id="183268"/>
    <lineage>
        <taxon>Eukaryota</taxon>
        <taxon>Viridiplantae</taxon>
        <taxon>Streptophyta</taxon>
        <taxon>Embryophyta</taxon>
        <taxon>Tracheophyta</taxon>
        <taxon>Spermatophyta</taxon>
        <taxon>Magnoliopsida</taxon>
        <taxon>eudicotyledons</taxon>
        <taxon>Gunneridae</taxon>
        <taxon>Pentapetalae</taxon>
        <taxon>rosids</taxon>
        <taxon>malvids</taxon>
        <taxon>Malvales</taxon>
        <taxon>Malvaceae</taxon>
        <taxon>Malvoideae</taxon>
        <taxon>Hibiscus</taxon>
    </lineage>
</organism>
<name>A0A9W7HR55_HIBTR</name>